<sequence length="89" mass="9670">MWSVAPESSIQSWLKGVSETLSPKENGNLPEYAKEHVPVGFSSLLRKDPTLSISSELSWTDSPLFSSPVPAAICACPPLFEKPPFCPHS</sequence>
<organism evidence="1 2">
    <name type="scientific">Flemingia macrophylla</name>
    <dbReference type="NCBI Taxonomy" id="520843"/>
    <lineage>
        <taxon>Eukaryota</taxon>
        <taxon>Viridiplantae</taxon>
        <taxon>Streptophyta</taxon>
        <taxon>Embryophyta</taxon>
        <taxon>Tracheophyta</taxon>
        <taxon>Spermatophyta</taxon>
        <taxon>Magnoliopsida</taxon>
        <taxon>eudicotyledons</taxon>
        <taxon>Gunneridae</taxon>
        <taxon>Pentapetalae</taxon>
        <taxon>rosids</taxon>
        <taxon>fabids</taxon>
        <taxon>Fabales</taxon>
        <taxon>Fabaceae</taxon>
        <taxon>Papilionoideae</taxon>
        <taxon>50 kb inversion clade</taxon>
        <taxon>NPAAA clade</taxon>
        <taxon>indigoferoid/millettioid clade</taxon>
        <taxon>Phaseoleae</taxon>
        <taxon>Flemingia</taxon>
    </lineage>
</organism>
<protein>
    <submittedName>
        <fullName evidence="1">Uncharacterized protein</fullName>
    </submittedName>
</protein>
<keyword evidence="2" id="KW-1185">Reference proteome</keyword>
<dbReference type="AlphaFoldDB" id="A0ABD1MRV5"/>
<proteinExistence type="predicted"/>
<dbReference type="Proteomes" id="UP001603857">
    <property type="component" value="Unassembled WGS sequence"/>
</dbReference>
<evidence type="ECO:0000313" key="2">
    <source>
        <dbReference type="Proteomes" id="UP001603857"/>
    </source>
</evidence>
<name>A0ABD1MRV5_9FABA</name>
<gene>
    <name evidence="1" type="ORF">Fmac_012994</name>
</gene>
<comment type="caution">
    <text evidence="1">The sequence shown here is derived from an EMBL/GenBank/DDBJ whole genome shotgun (WGS) entry which is preliminary data.</text>
</comment>
<reference evidence="1 2" key="1">
    <citation type="submission" date="2024-08" db="EMBL/GenBank/DDBJ databases">
        <title>Insights into the chromosomal genome structure of Flemingia macrophylla.</title>
        <authorList>
            <person name="Ding Y."/>
            <person name="Zhao Y."/>
            <person name="Bi W."/>
            <person name="Wu M."/>
            <person name="Zhao G."/>
            <person name="Gong Y."/>
            <person name="Li W."/>
            <person name="Zhang P."/>
        </authorList>
    </citation>
    <scope>NUCLEOTIDE SEQUENCE [LARGE SCALE GENOMIC DNA]</scope>
    <source>
        <strain evidence="1">DYQJB</strain>
        <tissue evidence="1">Leaf</tissue>
    </source>
</reference>
<dbReference type="EMBL" id="JBGMDY010000004">
    <property type="protein sequence ID" value="KAL2338548.1"/>
    <property type="molecule type" value="Genomic_DNA"/>
</dbReference>
<accession>A0ABD1MRV5</accession>
<evidence type="ECO:0000313" key="1">
    <source>
        <dbReference type="EMBL" id="KAL2338548.1"/>
    </source>
</evidence>